<evidence type="ECO:0000313" key="1">
    <source>
        <dbReference type="EMBL" id="GER49553.1"/>
    </source>
</evidence>
<dbReference type="EMBL" id="BKCP01008704">
    <property type="protein sequence ID" value="GER49553.1"/>
    <property type="molecule type" value="Genomic_DNA"/>
</dbReference>
<gene>
    <name evidence="1" type="ORF">STAS_26806</name>
</gene>
<sequence>MARGIPFPTRLLMLHPNFRGGSVFYALLYAFIYGSELNQDTDTIDAYLTIKPLTASSMHVFDMLLSWWGVEWMREGGTICARILTRCGGATLGLAKFDHDARQWFCCELRANRVSILSGNIAEHTYTHSDTLYLQEST</sequence>
<dbReference type="AlphaFoldDB" id="A0A5A7QW18"/>
<organism evidence="1 2">
    <name type="scientific">Striga asiatica</name>
    <name type="common">Asiatic witchweed</name>
    <name type="synonym">Buchnera asiatica</name>
    <dbReference type="NCBI Taxonomy" id="4170"/>
    <lineage>
        <taxon>Eukaryota</taxon>
        <taxon>Viridiplantae</taxon>
        <taxon>Streptophyta</taxon>
        <taxon>Embryophyta</taxon>
        <taxon>Tracheophyta</taxon>
        <taxon>Spermatophyta</taxon>
        <taxon>Magnoliopsida</taxon>
        <taxon>eudicotyledons</taxon>
        <taxon>Gunneridae</taxon>
        <taxon>Pentapetalae</taxon>
        <taxon>asterids</taxon>
        <taxon>lamiids</taxon>
        <taxon>Lamiales</taxon>
        <taxon>Orobanchaceae</taxon>
        <taxon>Buchnereae</taxon>
        <taxon>Striga</taxon>
    </lineage>
</organism>
<name>A0A5A7QW18_STRAF</name>
<reference evidence="2" key="1">
    <citation type="journal article" date="2019" name="Curr. Biol.">
        <title>Genome Sequence of Striga asiatica Provides Insight into the Evolution of Plant Parasitism.</title>
        <authorList>
            <person name="Yoshida S."/>
            <person name="Kim S."/>
            <person name="Wafula E.K."/>
            <person name="Tanskanen J."/>
            <person name="Kim Y.M."/>
            <person name="Honaas L."/>
            <person name="Yang Z."/>
            <person name="Spallek T."/>
            <person name="Conn C.E."/>
            <person name="Ichihashi Y."/>
            <person name="Cheong K."/>
            <person name="Cui S."/>
            <person name="Der J.P."/>
            <person name="Gundlach H."/>
            <person name="Jiao Y."/>
            <person name="Hori C."/>
            <person name="Ishida J.K."/>
            <person name="Kasahara H."/>
            <person name="Kiba T."/>
            <person name="Kim M.S."/>
            <person name="Koo N."/>
            <person name="Laohavisit A."/>
            <person name="Lee Y.H."/>
            <person name="Lumba S."/>
            <person name="McCourt P."/>
            <person name="Mortimer J.C."/>
            <person name="Mutuku J.M."/>
            <person name="Nomura T."/>
            <person name="Sasaki-Sekimoto Y."/>
            <person name="Seto Y."/>
            <person name="Wang Y."/>
            <person name="Wakatake T."/>
            <person name="Sakakibara H."/>
            <person name="Demura T."/>
            <person name="Yamaguchi S."/>
            <person name="Yoneyama K."/>
            <person name="Manabe R.I."/>
            <person name="Nelson D.C."/>
            <person name="Schulman A.H."/>
            <person name="Timko M.P."/>
            <person name="dePamphilis C.W."/>
            <person name="Choi D."/>
            <person name="Shirasu K."/>
        </authorList>
    </citation>
    <scope>NUCLEOTIDE SEQUENCE [LARGE SCALE GENOMIC DNA]</scope>
    <source>
        <strain evidence="2">cv. UVA1</strain>
    </source>
</reference>
<evidence type="ECO:0000313" key="2">
    <source>
        <dbReference type="Proteomes" id="UP000325081"/>
    </source>
</evidence>
<keyword evidence="2" id="KW-1185">Reference proteome</keyword>
<protein>
    <submittedName>
        <fullName evidence="1">Esterase/lipase</fullName>
    </submittedName>
</protein>
<dbReference type="Proteomes" id="UP000325081">
    <property type="component" value="Unassembled WGS sequence"/>
</dbReference>
<comment type="caution">
    <text evidence="1">The sequence shown here is derived from an EMBL/GenBank/DDBJ whole genome shotgun (WGS) entry which is preliminary data.</text>
</comment>
<accession>A0A5A7QW18</accession>
<proteinExistence type="predicted"/>